<sequence length="120" mass="13817">MPSRETVEKFIAIVEANEHVRAIEEFYTEDASMQENTQAPRVGRDLLVAHEAAVLKRIKMNTHKVTTFLVDGDHVAINWVFEMTGPDGVTRKLDELALQLWRGDKIFRERFFYDPAALGR</sequence>
<protein>
    <submittedName>
        <fullName evidence="2">Nuclear transport factor 2 family protein</fullName>
    </submittedName>
</protein>
<evidence type="ECO:0000313" key="3">
    <source>
        <dbReference type="Proteomes" id="UP000298781"/>
    </source>
</evidence>
<proteinExistence type="predicted"/>
<dbReference type="Gene3D" id="3.10.450.50">
    <property type="match status" value="1"/>
</dbReference>
<dbReference type="SUPFAM" id="SSF54427">
    <property type="entry name" value="NTF2-like"/>
    <property type="match status" value="1"/>
</dbReference>
<feature type="domain" description="SnoaL-like" evidence="1">
    <location>
        <begin position="7"/>
        <end position="106"/>
    </location>
</feature>
<dbReference type="EMBL" id="CP039690">
    <property type="protein sequence ID" value="QCI64289.1"/>
    <property type="molecule type" value="Genomic_DNA"/>
</dbReference>
<dbReference type="Pfam" id="PF12680">
    <property type="entry name" value="SnoaL_2"/>
    <property type="match status" value="1"/>
</dbReference>
<dbReference type="InterPro" id="IPR032710">
    <property type="entry name" value="NTF2-like_dom_sf"/>
</dbReference>
<gene>
    <name evidence="2" type="ORF">E8M01_08565</name>
</gene>
<dbReference type="PANTHER" id="PTHR34003">
    <property type="entry name" value="BLL2395 PROTEIN"/>
    <property type="match status" value="1"/>
</dbReference>
<accession>A0A4D7ATQ5</accession>
<dbReference type="InterPro" id="IPR037401">
    <property type="entry name" value="SnoaL-like"/>
</dbReference>
<dbReference type="RefSeq" id="WP_136959743.1">
    <property type="nucleotide sequence ID" value="NZ_CP039690.1"/>
</dbReference>
<name>A0A4D7ATQ5_9HYPH</name>
<organism evidence="2 3">
    <name type="scientific">Phreatobacter stygius</name>
    <dbReference type="NCBI Taxonomy" id="1940610"/>
    <lineage>
        <taxon>Bacteria</taxon>
        <taxon>Pseudomonadati</taxon>
        <taxon>Pseudomonadota</taxon>
        <taxon>Alphaproteobacteria</taxon>
        <taxon>Hyphomicrobiales</taxon>
        <taxon>Phreatobacteraceae</taxon>
        <taxon>Phreatobacter</taxon>
    </lineage>
</organism>
<dbReference type="OrthoDB" id="9803684at2"/>
<evidence type="ECO:0000313" key="2">
    <source>
        <dbReference type="EMBL" id="QCI64289.1"/>
    </source>
</evidence>
<dbReference type="Proteomes" id="UP000298781">
    <property type="component" value="Chromosome"/>
</dbReference>
<dbReference type="AlphaFoldDB" id="A0A4D7ATQ5"/>
<keyword evidence="3" id="KW-1185">Reference proteome</keyword>
<dbReference type="KEGG" id="pstg:E8M01_08565"/>
<reference evidence="2 3" key="1">
    <citation type="submission" date="2019-04" db="EMBL/GenBank/DDBJ databases">
        <title>Phreatobacter aquaticus sp. nov.</title>
        <authorList>
            <person name="Choi A."/>
        </authorList>
    </citation>
    <scope>NUCLEOTIDE SEQUENCE [LARGE SCALE GENOMIC DNA]</scope>
    <source>
        <strain evidence="2 3">KCTC 52518</strain>
    </source>
</reference>
<dbReference type="PANTHER" id="PTHR34003:SF2">
    <property type="entry name" value="SNOAL-LIKE DOMAIN-CONTAINING PROTEIN"/>
    <property type="match status" value="1"/>
</dbReference>
<evidence type="ECO:0000259" key="1">
    <source>
        <dbReference type="Pfam" id="PF12680"/>
    </source>
</evidence>